<organism evidence="4 5">
    <name type="scientific">Gandjariella thermophila</name>
    <dbReference type="NCBI Taxonomy" id="1931992"/>
    <lineage>
        <taxon>Bacteria</taxon>
        <taxon>Bacillati</taxon>
        <taxon>Actinomycetota</taxon>
        <taxon>Actinomycetes</taxon>
        <taxon>Pseudonocardiales</taxon>
        <taxon>Pseudonocardiaceae</taxon>
        <taxon>Gandjariella</taxon>
    </lineage>
</organism>
<dbReference type="OrthoDB" id="4169718at2"/>
<reference evidence="5" key="1">
    <citation type="submission" date="2019-04" db="EMBL/GenBank/DDBJ databases">
        <title>Draft genome sequence of Pseudonocardiaceae bacterium SL3-2-4.</title>
        <authorList>
            <person name="Ningsih F."/>
            <person name="Yokota A."/>
            <person name="Sakai Y."/>
            <person name="Nanatani K."/>
            <person name="Yabe S."/>
            <person name="Oetari A."/>
            <person name="Sjamsuridzal W."/>
        </authorList>
    </citation>
    <scope>NUCLEOTIDE SEQUENCE [LARGE SCALE GENOMIC DNA]</scope>
    <source>
        <strain evidence="5">SL3-2-4</strain>
    </source>
</reference>
<keyword evidence="5" id="KW-1185">Reference proteome</keyword>
<accession>A0A4D4J6P2</accession>
<proteinExistence type="inferred from homology"/>
<dbReference type="RefSeq" id="WP_137812787.1">
    <property type="nucleotide sequence ID" value="NZ_BJFL01000004.1"/>
</dbReference>
<sequence length="239" mass="25860">MTAGTRWYLMPYAGGGPRCYERLTRGADGELDATVLGWDPARYAADGGLERLARDLGDEIAADLAERPVDRYGLFGHSMGALVAFEVAGALRERRVRQPSALGVSGRVPPQCGARPAADPDQPDSVARYLRSCGGELAQAADDPEFVDIVCERLRHDIGLGTGHRYVPRPPMSYPVVAFGGASDPLAAPQELAGWLDHGSPDSWLHLCAGGHWFLWDHAAFVLDMLRMAVERRRDAAPA</sequence>
<dbReference type="GO" id="GO:0008610">
    <property type="term" value="P:lipid biosynthetic process"/>
    <property type="evidence" value="ECO:0007669"/>
    <property type="project" value="TreeGrafter"/>
</dbReference>
<evidence type="ECO:0000256" key="1">
    <source>
        <dbReference type="ARBA" id="ARBA00007169"/>
    </source>
</evidence>
<dbReference type="InterPro" id="IPR029058">
    <property type="entry name" value="AB_hydrolase_fold"/>
</dbReference>
<dbReference type="Proteomes" id="UP000298860">
    <property type="component" value="Unassembled WGS sequence"/>
</dbReference>
<dbReference type="InterPro" id="IPR001031">
    <property type="entry name" value="Thioesterase"/>
</dbReference>
<evidence type="ECO:0000313" key="4">
    <source>
        <dbReference type="EMBL" id="GDY29603.1"/>
    </source>
</evidence>
<dbReference type="PANTHER" id="PTHR11487:SF0">
    <property type="entry name" value="S-ACYL FATTY ACID SYNTHASE THIOESTERASE, MEDIUM CHAIN"/>
    <property type="match status" value="1"/>
</dbReference>
<dbReference type="AlphaFoldDB" id="A0A4D4J6P2"/>
<dbReference type="EMBL" id="BJFL01000004">
    <property type="protein sequence ID" value="GDY29603.1"/>
    <property type="molecule type" value="Genomic_DNA"/>
</dbReference>
<dbReference type="SUPFAM" id="SSF53474">
    <property type="entry name" value="alpha/beta-Hydrolases"/>
    <property type="match status" value="1"/>
</dbReference>
<dbReference type="PANTHER" id="PTHR11487">
    <property type="entry name" value="THIOESTERASE"/>
    <property type="match status" value="1"/>
</dbReference>
<name>A0A4D4J6P2_9PSEU</name>
<dbReference type="Pfam" id="PF00975">
    <property type="entry name" value="Thioesterase"/>
    <property type="match status" value="1"/>
</dbReference>
<evidence type="ECO:0000256" key="2">
    <source>
        <dbReference type="SAM" id="MobiDB-lite"/>
    </source>
</evidence>
<dbReference type="InterPro" id="IPR012223">
    <property type="entry name" value="TEII"/>
</dbReference>
<evidence type="ECO:0000259" key="3">
    <source>
        <dbReference type="Pfam" id="PF00975"/>
    </source>
</evidence>
<gene>
    <name evidence="4" type="ORF">GTS_12360</name>
</gene>
<feature type="region of interest" description="Disordered" evidence="2">
    <location>
        <begin position="102"/>
        <end position="123"/>
    </location>
</feature>
<feature type="domain" description="Thioesterase" evidence="3">
    <location>
        <begin position="9"/>
        <end position="226"/>
    </location>
</feature>
<comment type="similarity">
    <text evidence="1">Belongs to the thioesterase family.</text>
</comment>
<protein>
    <submittedName>
        <fullName evidence="4">Thioesterase</fullName>
    </submittedName>
</protein>
<dbReference type="Gene3D" id="3.40.50.1820">
    <property type="entry name" value="alpha/beta hydrolase"/>
    <property type="match status" value="1"/>
</dbReference>
<evidence type="ECO:0000313" key="5">
    <source>
        <dbReference type="Proteomes" id="UP000298860"/>
    </source>
</evidence>
<comment type="caution">
    <text evidence="4">The sequence shown here is derived from an EMBL/GenBank/DDBJ whole genome shotgun (WGS) entry which is preliminary data.</text>
</comment>